<organism evidence="2 3">
    <name type="scientific">Meloidogyne javanica</name>
    <name type="common">Root-knot nematode worm</name>
    <dbReference type="NCBI Taxonomy" id="6303"/>
    <lineage>
        <taxon>Eukaryota</taxon>
        <taxon>Metazoa</taxon>
        <taxon>Ecdysozoa</taxon>
        <taxon>Nematoda</taxon>
        <taxon>Chromadorea</taxon>
        <taxon>Rhabditida</taxon>
        <taxon>Tylenchina</taxon>
        <taxon>Tylenchomorpha</taxon>
        <taxon>Tylenchoidea</taxon>
        <taxon>Meloidogynidae</taxon>
        <taxon>Meloidogyninae</taxon>
        <taxon>Meloidogyne</taxon>
        <taxon>Meloidogyne incognita group</taxon>
    </lineage>
</organism>
<sequence>QLLEGDNQETTNFDDSFFFPPTPPTRAPALVLPQQDDIEHNVAVRPLVDYAQTPSPTDVRAATQQENVFIYAEMKINDESINLITSTIPTSQSLPPLTSIESLLLQPVNIENNKKEKEENEEENEVWALI</sequence>
<dbReference type="Proteomes" id="UP000887561">
    <property type="component" value="Unplaced"/>
</dbReference>
<proteinExistence type="predicted"/>
<name>A0A915MB97_MELJA</name>
<feature type="compositionally biased region" description="Low complexity" evidence="1">
    <location>
        <begin position="10"/>
        <end position="19"/>
    </location>
</feature>
<reference evidence="3" key="1">
    <citation type="submission" date="2022-11" db="UniProtKB">
        <authorList>
            <consortium name="WormBaseParasite"/>
        </authorList>
    </citation>
    <scope>IDENTIFICATION</scope>
</reference>
<dbReference type="AlphaFoldDB" id="A0A915MB97"/>
<accession>A0A915MB97</accession>
<evidence type="ECO:0000256" key="1">
    <source>
        <dbReference type="SAM" id="MobiDB-lite"/>
    </source>
</evidence>
<evidence type="ECO:0000313" key="3">
    <source>
        <dbReference type="WBParaSite" id="scaffold35481_cov419.g22511"/>
    </source>
</evidence>
<dbReference type="WBParaSite" id="scaffold35481_cov419.g22511">
    <property type="protein sequence ID" value="scaffold35481_cov419.g22511"/>
    <property type="gene ID" value="scaffold35481_cov419.g22511"/>
</dbReference>
<keyword evidence="2" id="KW-1185">Reference proteome</keyword>
<evidence type="ECO:0000313" key="2">
    <source>
        <dbReference type="Proteomes" id="UP000887561"/>
    </source>
</evidence>
<protein>
    <submittedName>
        <fullName evidence="3">Uncharacterized protein</fullName>
    </submittedName>
</protein>
<feature type="region of interest" description="Disordered" evidence="1">
    <location>
        <begin position="1"/>
        <end position="21"/>
    </location>
</feature>